<organism evidence="2 3">
    <name type="scientific">Coccomyxa subellipsoidea</name>
    <dbReference type="NCBI Taxonomy" id="248742"/>
    <lineage>
        <taxon>Eukaryota</taxon>
        <taxon>Viridiplantae</taxon>
        <taxon>Chlorophyta</taxon>
        <taxon>core chlorophytes</taxon>
        <taxon>Trebouxiophyceae</taxon>
        <taxon>Trebouxiophyceae incertae sedis</taxon>
        <taxon>Coccomyxaceae</taxon>
        <taxon>Coccomyxa</taxon>
    </lineage>
</organism>
<evidence type="ECO:0000313" key="2">
    <source>
        <dbReference type="EMBL" id="KAK9904236.1"/>
    </source>
</evidence>
<dbReference type="Proteomes" id="UP001491310">
    <property type="component" value="Unassembled WGS sequence"/>
</dbReference>
<dbReference type="EMBL" id="JALJOT010000013">
    <property type="protein sequence ID" value="KAK9904236.1"/>
    <property type="molecule type" value="Genomic_DNA"/>
</dbReference>
<evidence type="ECO:0000256" key="1">
    <source>
        <dbReference type="SAM" id="MobiDB-lite"/>
    </source>
</evidence>
<comment type="caution">
    <text evidence="2">The sequence shown here is derived from an EMBL/GenBank/DDBJ whole genome shotgun (WGS) entry which is preliminary data.</text>
</comment>
<protein>
    <submittedName>
        <fullName evidence="2">Uncharacterized protein</fullName>
    </submittedName>
</protein>
<gene>
    <name evidence="2" type="ORF">WJX75_007394</name>
</gene>
<keyword evidence="3" id="KW-1185">Reference proteome</keyword>
<name>A0ABR2YFH3_9CHLO</name>
<accession>A0ABR2YFH3</accession>
<reference evidence="2 3" key="1">
    <citation type="journal article" date="2024" name="Nat. Commun.">
        <title>Phylogenomics reveals the evolutionary origins of lichenization in chlorophyte algae.</title>
        <authorList>
            <person name="Puginier C."/>
            <person name="Libourel C."/>
            <person name="Otte J."/>
            <person name="Skaloud P."/>
            <person name="Haon M."/>
            <person name="Grisel S."/>
            <person name="Petersen M."/>
            <person name="Berrin J.G."/>
            <person name="Delaux P.M."/>
            <person name="Dal Grande F."/>
            <person name="Keller J."/>
        </authorList>
    </citation>
    <scope>NUCLEOTIDE SEQUENCE [LARGE SCALE GENOMIC DNA]</scope>
    <source>
        <strain evidence="2 3">SAG 216-7</strain>
    </source>
</reference>
<feature type="compositionally biased region" description="Basic and acidic residues" evidence="1">
    <location>
        <begin position="113"/>
        <end position="135"/>
    </location>
</feature>
<sequence>MSQSLFLALPSTFGGCARRLLSLDHHACHHMAQTFRGAVLLFIRKLPTVFQWKIMMSRKSGPFVSIRPKMPANSSEGRMPAIEVLLKARVTRVHQRGAPRLPTTAVGTSPRPYPRDLTGRDDSRRPQESSSDRSWRIANNPFRGRAVLVGVDL</sequence>
<evidence type="ECO:0000313" key="3">
    <source>
        <dbReference type="Proteomes" id="UP001491310"/>
    </source>
</evidence>
<proteinExistence type="predicted"/>
<feature type="region of interest" description="Disordered" evidence="1">
    <location>
        <begin position="94"/>
        <end position="136"/>
    </location>
</feature>